<dbReference type="Gene3D" id="3.60.20.30">
    <property type="entry name" value="(Glycosyl)asparaginase"/>
    <property type="match status" value="1"/>
</dbReference>
<dbReference type="GO" id="GO:0008798">
    <property type="term" value="F:beta-aspartyl-peptidase activity"/>
    <property type="evidence" value="ECO:0007669"/>
    <property type="project" value="UniProtKB-EC"/>
</dbReference>
<dbReference type="Proteomes" id="UP000327044">
    <property type="component" value="Unassembled WGS sequence"/>
</dbReference>
<evidence type="ECO:0000256" key="7">
    <source>
        <dbReference type="ARBA" id="ARBA00054922"/>
    </source>
</evidence>
<feature type="site" description="Cleavage; by autolysis" evidence="11">
    <location>
        <begin position="228"/>
        <end position="229"/>
    </location>
</feature>
<evidence type="ECO:0000313" key="13">
    <source>
        <dbReference type="Proteomes" id="UP000327044"/>
    </source>
</evidence>
<comment type="function">
    <text evidence="7">Has both L-asparaginase and beta-aspartyl peptidase activity. Does not have aspartylglucosaminidase activity and is inactive toward GlcNAc-L-Asn. Likewise, has no activity toward glutamine.</text>
</comment>
<evidence type="ECO:0000256" key="5">
    <source>
        <dbReference type="ARBA" id="ARBA00022813"/>
    </source>
</evidence>
<evidence type="ECO:0000256" key="3">
    <source>
        <dbReference type="ARBA" id="ARBA00022670"/>
    </source>
</evidence>
<comment type="similarity">
    <text evidence="2">Belongs to the Ntn-hydrolase family.</text>
</comment>
<evidence type="ECO:0000256" key="2">
    <source>
        <dbReference type="ARBA" id="ARBA00010872"/>
    </source>
</evidence>
<feature type="active site" description="Nucleophile" evidence="9">
    <location>
        <position position="229"/>
    </location>
</feature>
<dbReference type="SUPFAM" id="SSF56235">
    <property type="entry name" value="N-terminal nucleophile aminohydrolases (Ntn hydrolases)"/>
    <property type="match status" value="1"/>
</dbReference>
<evidence type="ECO:0000256" key="4">
    <source>
        <dbReference type="ARBA" id="ARBA00022801"/>
    </source>
</evidence>
<evidence type="ECO:0000256" key="9">
    <source>
        <dbReference type="PIRSR" id="PIRSR600246-1"/>
    </source>
</evidence>
<feature type="binding site" evidence="10">
    <location>
        <begin position="280"/>
        <end position="283"/>
    </location>
    <ligand>
        <name>substrate</name>
    </ligand>
</feature>
<dbReference type="InParanoid" id="A0A5N4A8C4"/>
<evidence type="ECO:0000256" key="10">
    <source>
        <dbReference type="PIRSR" id="PIRSR600246-2"/>
    </source>
</evidence>
<dbReference type="InterPro" id="IPR033844">
    <property type="entry name" value="ASRGL1_meta"/>
</dbReference>
<dbReference type="Pfam" id="PF01112">
    <property type="entry name" value="Asparaginase_2"/>
    <property type="match status" value="1"/>
</dbReference>
<comment type="catalytic activity">
    <reaction evidence="1">
        <text>Cleavage of a beta-linked Asp residue from the N-terminus of a polypeptide.</text>
        <dbReference type="EC" id="3.4.19.5"/>
    </reaction>
</comment>
<name>A0A5N4A8C4_PHOPY</name>
<dbReference type="CDD" id="cd04702">
    <property type="entry name" value="ASRGL1_like"/>
    <property type="match status" value="1"/>
</dbReference>
<keyword evidence="4" id="KW-0378">Hydrolase</keyword>
<dbReference type="InterPro" id="IPR029055">
    <property type="entry name" value="Ntn_hydrolases_N"/>
</dbReference>
<protein>
    <recommendedName>
        <fullName evidence="14">Isoaspartyl peptidase/L-asparaginase</fullName>
    </recommendedName>
</protein>
<dbReference type="InterPro" id="IPR000246">
    <property type="entry name" value="Peptidase_T2"/>
</dbReference>
<dbReference type="EMBL" id="VVIM01000009">
    <property type="protein sequence ID" value="KAB0793581.1"/>
    <property type="molecule type" value="Genomic_DNA"/>
</dbReference>
<dbReference type="GO" id="GO:0005737">
    <property type="term" value="C:cytoplasm"/>
    <property type="evidence" value="ECO:0007669"/>
    <property type="project" value="TreeGrafter"/>
</dbReference>
<reference evidence="12 13" key="1">
    <citation type="journal article" date="2018" name="Elife">
        <title>Firefly genomes illuminate parallel origins of bioluminescence in beetles.</title>
        <authorList>
            <person name="Fallon T.R."/>
            <person name="Lower S.E."/>
            <person name="Chang C.H."/>
            <person name="Bessho-Uehara M."/>
            <person name="Martin G.J."/>
            <person name="Bewick A.J."/>
            <person name="Behringer M."/>
            <person name="Debat H.J."/>
            <person name="Wong I."/>
            <person name="Day J.C."/>
            <person name="Suvorov A."/>
            <person name="Silva C.J."/>
            <person name="Stanger-Hall K.F."/>
            <person name="Hall D.W."/>
            <person name="Schmitz R.J."/>
            <person name="Nelson D.R."/>
            <person name="Lewis S.M."/>
            <person name="Shigenobu S."/>
            <person name="Bybee S.M."/>
            <person name="Larracuente A.M."/>
            <person name="Oba Y."/>
            <person name="Weng J.K."/>
        </authorList>
    </citation>
    <scope>NUCLEOTIDE SEQUENCE [LARGE SCALE GENOMIC DNA]</scope>
    <source>
        <strain evidence="12">1611_PpyrPB1</strain>
        <tissue evidence="12">Whole body</tissue>
    </source>
</reference>
<evidence type="ECO:0000256" key="1">
    <source>
        <dbReference type="ARBA" id="ARBA00000306"/>
    </source>
</evidence>
<accession>A0A5N4A8C4</accession>
<dbReference type="GO" id="GO:0004067">
    <property type="term" value="F:asparaginase activity"/>
    <property type="evidence" value="ECO:0007669"/>
    <property type="project" value="UniProtKB-EC"/>
</dbReference>
<dbReference type="GO" id="GO:0033345">
    <property type="term" value="P:L-asparagine catabolic process via L-aspartate"/>
    <property type="evidence" value="ECO:0007669"/>
    <property type="project" value="TreeGrafter"/>
</dbReference>
<dbReference type="PANTHER" id="PTHR10188">
    <property type="entry name" value="L-ASPARAGINASE"/>
    <property type="match status" value="1"/>
</dbReference>
<evidence type="ECO:0008006" key="14">
    <source>
        <dbReference type="Google" id="ProtNLM"/>
    </source>
</evidence>
<keyword evidence="13" id="KW-1185">Reference proteome</keyword>
<evidence type="ECO:0000256" key="11">
    <source>
        <dbReference type="PIRSR" id="PIRSR600246-3"/>
    </source>
</evidence>
<comment type="catalytic activity">
    <reaction evidence="6">
        <text>L-asparagine + H2O = L-aspartate + NH4(+)</text>
        <dbReference type="Rhea" id="RHEA:21016"/>
        <dbReference type="ChEBI" id="CHEBI:15377"/>
        <dbReference type="ChEBI" id="CHEBI:28938"/>
        <dbReference type="ChEBI" id="CHEBI:29991"/>
        <dbReference type="ChEBI" id="CHEBI:58048"/>
        <dbReference type="EC" id="3.5.1.1"/>
    </reaction>
</comment>
<dbReference type="AlphaFoldDB" id="A0A5N4A8C4"/>
<dbReference type="GO" id="GO:0006508">
    <property type="term" value="P:proteolysis"/>
    <property type="evidence" value="ECO:0007669"/>
    <property type="project" value="UniProtKB-KW"/>
</dbReference>
<organism evidence="12 13">
    <name type="scientific">Photinus pyralis</name>
    <name type="common">Common eastern firefly</name>
    <name type="synonym">Lampyris pyralis</name>
    <dbReference type="NCBI Taxonomy" id="7054"/>
    <lineage>
        <taxon>Eukaryota</taxon>
        <taxon>Metazoa</taxon>
        <taxon>Ecdysozoa</taxon>
        <taxon>Arthropoda</taxon>
        <taxon>Hexapoda</taxon>
        <taxon>Insecta</taxon>
        <taxon>Pterygota</taxon>
        <taxon>Neoptera</taxon>
        <taxon>Endopterygota</taxon>
        <taxon>Coleoptera</taxon>
        <taxon>Polyphaga</taxon>
        <taxon>Elateriformia</taxon>
        <taxon>Elateroidea</taxon>
        <taxon>Lampyridae</taxon>
        <taxon>Lampyrinae</taxon>
        <taxon>Photinus</taxon>
    </lineage>
</organism>
<comment type="subunit">
    <text evidence="8">Heterodimer of an alpha and beta chain produced by autocleavage.</text>
</comment>
<keyword evidence="5" id="KW-0068">Autocatalytic cleavage</keyword>
<feature type="binding site" evidence="10">
    <location>
        <begin position="257"/>
        <end position="260"/>
    </location>
    <ligand>
        <name>substrate</name>
    </ligand>
</feature>
<evidence type="ECO:0000313" key="12">
    <source>
        <dbReference type="EMBL" id="KAB0793581.1"/>
    </source>
</evidence>
<dbReference type="FunFam" id="3.60.20.30:FF:000001">
    <property type="entry name" value="Isoaspartyl peptidase/L-asparaginase"/>
    <property type="match status" value="1"/>
</dbReference>
<sequence length="370" mass="38853">MVKIISKQISTYGSANVLRCSSSTTGRPQFPCLSPSPITIGQVLKIKAQQSTGIFIDRMEPIVLVHGGAGDIPASRVPLKLSGCKKAVNDGYKVLAAHGSALDAVEAAVRVMEDDPAFNAGYGSVLNLDGEVEMDASVMVGDRLEAGAVTIVKDVAHPISLARLIMEKSPHVLLGADGAKRFAINHGVQILPPGSLVTEQAKEALAYFKKHGGDFTEIGCDRKKGEVGTVGAVAIDSNGLLAVATSTGGISGKLPGRCSDTSQIGGGSYADNCYGAVSTTGYGEAILRFCLAHAVVKEIASGKTAQRATEDAVEAMTKQFNKTAGAITISNSGSIGIHFSSKRMAWAYRLKNEVHFGIEREQHEIEKLQN</sequence>
<gene>
    <name evidence="12" type="ORF">PPYR_13201</name>
</gene>
<evidence type="ECO:0000256" key="6">
    <source>
        <dbReference type="ARBA" id="ARBA00049366"/>
    </source>
</evidence>
<comment type="caution">
    <text evidence="12">The sequence shown here is derived from an EMBL/GenBank/DDBJ whole genome shotgun (WGS) entry which is preliminary data.</text>
</comment>
<dbReference type="PANTHER" id="PTHR10188:SF41">
    <property type="entry name" value="ISOASPARTYL PEPTIDASE_L-ASPARAGINASE"/>
    <property type="match status" value="1"/>
</dbReference>
<dbReference type="FunCoup" id="A0A5N4A8C4">
    <property type="interactions" value="135"/>
</dbReference>
<evidence type="ECO:0000256" key="8">
    <source>
        <dbReference type="ARBA" id="ARBA00061780"/>
    </source>
</evidence>
<proteinExistence type="inferred from homology"/>
<keyword evidence="3" id="KW-0645">Protease</keyword>